<evidence type="ECO:0000313" key="2">
    <source>
        <dbReference type="EMBL" id="KAF8411049.1"/>
    </source>
</evidence>
<dbReference type="PANTHER" id="PTHR12482">
    <property type="entry name" value="LIPASE ROG1-RELATED-RELATED"/>
    <property type="match status" value="1"/>
</dbReference>
<organism evidence="2 3">
    <name type="scientific">Tetracentron sinense</name>
    <name type="common">Spur-leaf</name>
    <dbReference type="NCBI Taxonomy" id="13715"/>
    <lineage>
        <taxon>Eukaryota</taxon>
        <taxon>Viridiplantae</taxon>
        <taxon>Streptophyta</taxon>
        <taxon>Embryophyta</taxon>
        <taxon>Tracheophyta</taxon>
        <taxon>Spermatophyta</taxon>
        <taxon>Magnoliopsida</taxon>
        <taxon>Trochodendrales</taxon>
        <taxon>Trochodendraceae</taxon>
        <taxon>Tetracentron</taxon>
    </lineage>
</organism>
<dbReference type="PANTHER" id="PTHR12482:SF11">
    <property type="entry name" value="LIPASE YOR059C ISOFORM X1"/>
    <property type="match status" value="1"/>
</dbReference>
<dbReference type="SUPFAM" id="SSF53474">
    <property type="entry name" value="alpha/beta-Hydrolases"/>
    <property type="match status" value="1"/>
</dbReference>
<sequence>MKPQTAKEEDTHGIFAALYFFFARNSATLLGSTKDLREAQIKVKEVRLAAIPQRDLLGKTFLTAQLYVVGHGPLSKVGKLAQYRALTTESGWVGKKEKGLNNIWKHPSLRVQAMSTTQGNVTTSKGIAKFKNEPDHLLVLVHGILASFDLCHRTASSSNTYTKTFGGIDGAGNRLADEVLEIVQKTESLKRISFLAHSLGGLFARYAIAVLYSPSALIKGRPDDLNDSRNANSEYSTCSSKRGTIAGLEPINFVTLATPHLGVKGRRQFSLAYVLAFYGEYTVSSEIIIIVFEAKIVEIQGVELREGFALKITERNKQKMRCSLWVPEEAILWLSKTISEFIDSSGYCFRKFRGRRCSLIGEKRSNERGEFLAFQSFSEREPEAGFSFRKGIDPVGGVPFCQRWGRAFLLANHVL</sequence>
<dbReference type="OrthoDB" id="273452at2759"/>
<comment type="caution">
    <text evidence="2">The sequence shown here is derived from an EMBL/GenBank/DDBJ whole genome shotgun (WGS) entry which is preliminary data.</text>
</comment>
<name>A0A835DSB1_TETSI</name>
<keyword evidence="3" id="KW-1185">Reference proteome</keyword>
<dbReference type="InterPro" id="IPR044294">
    <property type="entry name" value="Lipase-like"/>
</dbReference>
<proteinExistence type="predicted"/>
<dbReference type="Pfam" id="PF05057">
    <property type="entry name" value="DUF676"/>
    <property type="match status" value="1"/>
</dbReference>
<protein>
    <recommendedName>
        <fullName evidence="1">DUF676 domain-containing protein</fullName>
    </recommendedName>
</protein>
<feature type="domain" description="DUF676" evidence="1">
    <location>
        <begin position="132"/>
        <end position="318"/>
    </location>
</feature>
<dbReference type="AlphaFoldDB" id="A0A835DSB1"/>
<dbReference type="Gene3D" id="3.40.50.1820">
    <property type="entry name" value="alpha/beta hydrolase"/>
    <property type="match status" value="1"/>
</dbReference>
<dbReference type="Proteomes" id="UP000655225">
    <property type="component" value="Unassembled WGS sequence"/>
</dbReference>
<dbReference type="EMBL" id="JABCRI010000002">
    <property type="protein sequence ID" value="KAF8411049.1"/>
    <property type="molecule type" value="Genomic_DNA"/>
</dbReference>
<evidence type="ECO:0000259" key="1">
    <source>
        <dbReference type="Pfam" id="PF05057"/>
    </source>
</evidence>
<gene>
    <name evidence="2" type="ORF">HHK36_003588</name>
</gene>
<reference evidence="2 3" key="1">
    <citation type="submission" date="2020-04" db="EMBL/GenBank/DDBJ databases">
        <title>Plant Genome Project.</title>
        <authorList>
            <person name="Zhang R.-G."/>
        </authorList>
    </citation>
    <scope>NUCLEOTIDE SEQUENCE [LARGE SCALE GENOMIC DNA]</scope>
    <source>
        <strain evidence="2">YNK0</strain>
        <tissue evidence="2">Leaf</tissue>
    </source>
</reference>
<evidence type="ECO:0000313" key="3">
    <source>
        <dbReference type="Proteomes" id="UP000655225"/>
    </source>
</evidence>
<dbReference type="InterPro" id="IPR029058">
    <property type="entry name" value="AB_hydrolase_fold"/>
</dbReference>
<dbReference type="InterPro" id="IPR007751">
    <property type="entry name" value="DUF676_lipase-like"/>
</dbReference>
<accession>A0A835DSB1</accession>